<evidence type="ECO:0000313" key="16">
    <source>
        <dbReference type="Proteomes" id="UP000241093"/>
    </source>
</evidence>
<dbReference type="AlphaFoldDB" id="A0A2T4I950"/>
<evidence type="ECO:0000256" key="5">
    <source>
        <dbReference type="ARBA" id="ARBA00022692"/>
    </source>
</evidence>
<dbReference type="CDD" id="cd06503">
    <property type="entry name" value="ATP-synt_Fo_b"/>
    <property type="match status" value="1"/>
</dbReference>
<dbReference type="InterPro" id="IPR005864">
    <property type="entry name" value="ATP_synth_F0_bsu_bac"/>
</dbReference>
<keyword evidence="6 13" id="KW-0375">Hydrogen ion transport</keyword>
<dbReference type="InterPro" id="IPR050059">
    <property type="entry name" value="ATP_synthase_B_chain"/>
</dbReference>
<evidence type="ECO:0000256" key="8">
    <source>
        <dbReference type="ARBA" id="ARBA00023065"/>
    </source>
</evidence>
<comment type="similarity">
    <text evidence="1 13 14">Belongs to the ATPase B chain family.</text>
</comment>
<dbReference type="RefSeq" id="WP_107669993.1">
    <property type="nucleotide sequence ID" value="NZ_LAUU01000010.1"/>
</dbReference>
<evidence type="ECO:0000256" key="4">
    <source>
        <dbReference type="ARBA" id="ARBA00022547"/>
    </source>
</evidence>
<evidence type="ECO:0000256" key="12">
    <source>
        <dbReference type="ARBA" id="ARBA00037847"/>
    </source>
</evidence>
<dbReference type="PANTHER" id="PTHR33445:SF1">
    <property type="entry name" value="ATP SYNTHASE SUBUNIT B"/>
    <property type="match status" value="1"/>
</dbReference>
<keyword evidence="5 13" id="KW-0812">Transmembrane</keyword>
<keyword evidence="2 13" id="KW-0813">Transport</keyword>
<keyword evidence="8 13" id="KW-0406">Ion transport</keyword>
<evidence type="ECO:0000256" key="13">
    <source>
        <dbReference type="HAMAP-Rule" id="MF_01398"/>
    </source>
</evidence>
<keyword evidence="3 13" id="KW-1003">Cell membrane</keyword>
<keyword evidence="7 13" id="KW-1133">Transmembrane helix</keyword>
<comment type="subcellular location">
    <subcellularLocation>
        <location evidence="13">Cell membrane</location>
        <topology evidence="13">Single-pass membrane protein</topology>
    </subcellularLocation>
    <subcellularLocation>
        <location evidence="12">Endomembrane system</location>
        <topology evidence="12">Single-pass membrane protein</topology>
    </subcellularLocation>
</comment>
<evidence type="ECO:0000256" key="2">
    <source>
        <dbReference type="ARBA" id="ARBA00022448"/>
    </source>
</evidence>
<comment type="caution">
    <text evidence="15">The sequence shown here is derived from an EMBL/GenBank/DDBJ whole genome shotgun (WGS) entry which is preliminary data.</text>
</comment>
<proteinExistence type="inferred from homology"/>
<dbReference type="GO" id="GO:0045259">
    <property type="term" value="C:proton-transporting ATP synthase complex"/>
    <property type="evidence" value="ECO:0007669"/>
    <property type="project" value="UniProtKB-KW"/>
</dbReference>
<evidence type="ECO:0000256" key="10">
    <source>
        <dbReference type="ARBA" id="ARBA00023310"/>
    </source>
</evidence>
<dbReference type="Pfam" id="PF00430">
    <property type="entry name" value="ATP-synt_B"/>
    <property type="match status" value="1"/>
</dbReference>
<protein>
    <recommendedName>
        <fullName evidence="13">ATP synthase subunit b</fullName>
    </recommendedName>
    <alternativeName>
        <fullName evidence="13">ATP synthase F(0) sector subunit b</fullName>
    </alternativeName>
    <alternativeName>
        <fullName evidence="13">ATPase subunit I</fullName>
    </alternativeName>
    <alternativeName>
        <fullName evidence="13">F-type ATPase subunit b</fullName>
        <shortName evidence="13">F-ATPase subunit b</shortName>
    </alternativeName>
</protein>
<reference evidence="15 16" key="1">
    <citation type="submission" date="2015-04" db="EMBL/GenBank/DDBJ databases">
        <title>Genome sequence of Mycoplasma leachii strain 06049.</title>
        <authorList>
            <person name="Sirand-Pugnet P."/>
            <person name="Breton M."/>
            <person name="Dordet-Frisoni E."/>
            <person name="Baranowski E."/>
            <person name="Barre A."/>
            <person name="Couture C."/>
            <person name="Dupuy V."/>
            <person name="Gaurivaud P."/>
            <person name="Jacob D."/>
            <person name="Lemaitre C."/>
            <person name="Manso-Silvan L."/>
            <person name="Nikolski M."/>
            <person name="Nouvel L.-X."/>
            <person name="Poumarat F."/>
            <person name="Tardy F."/>
            <person name="Thebault P."/>
            <person name="Theil S."/>
            <person name="Citti C."/>
            <person name="Thiaucourt F."/>
            <person name="Blanchard A."/>
        </authorList>
    </citation>
    <scope>NUCLEOTIDE SEQUENCE [LARGE SCALE GENOMIC DNA]</scope>
    <source>
        <strain evidence="15 16">06049</strain>
    </source>
</reference>
<keyword evidence="4 13" id="KW-0138">CF(0)</keyword>
<feature type="transmembrane region" description="Helical" evidence="13">
    <location>
        <begin position="31"/>
        <end position="50"/>
    </location>
</feature>
<dbReference type="NCBIfam" id="TIGR01144">
    <property type="entry name" value="ATP_synt_b"/>
    <property type="match status" value="1"/>
</dbReference>
<dbReference type="GO" id="GO:0012505">
    <property type="term" value="C:endomembrane system"/>
    <property type="evidence" value="ECO:0007669"/>
    <property type="project" value="UniProtKB-SubCell"/>
</dbReference>
<comment type="subunit">
    <text evidence="13">F-type ATPases have 2 components, F(1) - the catalytic core - and F(0) - the membrane proton channel. F(1) has five subunits: alpha(3), beta(3), gamma(1), delta(1), epsilon(1). F(0) has three main subunits: a(1), b(2) and c(10-14). The alpha and beta chains form an alternating ring which encloses part of the gamma chain. F(1) is attached to F(0) by a central stalk formed by the gamma and epsilon chains, while a peripheral stalk is formed by the delta and b chains.</text>
</comment>
<dbReference type="SUPFAM" id="SSF81573">
    <property type="entry name" value="F1F0 ATP synthase subunit B, membrane domain"/>
    <property type="match status" value="1"/>
</dbReference>
<dbReference type="GO" id="GO:0046933">
    <property type="term" value="F:proton-transporting ATP synthase activity, rotational mechanism"/>
    <property type="evidence" value="ECO:0007669"/>
    <property type="project" value="UniProtKB-UniRule"/>
</dbReference>
<gene>
    <name evidence="13 15" type="primary">atpF</name>
    <name evidence="15" type="ORF">MLEAa_6300</name>
</gene>
<evidence type="ECO:0000256" key="11">
    <source>
        <dbReference type="ARBA" id="ARBA00025198"/>
    </source>
</evidence>
<keyword evidence="9 13" id="KW-0472">Membrane</keyword>
<evidence type="ECO:0000256" key="6">
    <source>
        <dbReference type="ARBA" id="ARBA00022781"/>
    </source>
</evidence>
<name>A0A2T4I950_9MOLU</name>
<sequence length="181" mass="20312">MLSVGFNMAINATTQGVPKIIESLFPNLPNFIAHLLATIVLVIVLAKLVYKPYKQMIEKQRQKITEVLSDAIEKQTQANIKIKQANSLLEEAKTESASIINTARVDAEIQKNKIIDNANLQAKNIQSYAQNSIKQEKIKAQLEIKNTIVNLAINSAEKILSKEIDKNTNKKLIEEFIKDLD</sequence>
<evidence type="ECO:0000256" key="14">
    <source>
        <dbReference type="RuleBase" id="RU003848"/>
    </source>
</evidence>
<dbReference type="PANTHER" id="PTHR33445">
    <property type="entry name" value="ATP SYNTHASE SUBUNIT B', CHLOROPLASTIC"/>
    <property type="match status" value="1"/>
</dbReference>
<dbReference type="InterPro" id="IPR028987">
    <property type="entry name" value="ATP_synth_B-like_membr_sf"/>
</dbReference>
<evidence type="ECO:0000256" key="9">
    <source>
        <dbReference type="ARBA" id="ARBA00023136"/>
    </source>
</evidence>
<evidence type="ECO:0000256" key="3">
    <source>
        <dbReference type="ARBA" id="ARBA00022475"/>
    </source>
</evidence>
<evidence type="ECO:0000256" key="7">
    <source>
        <dbReference type="ARBA" id="ARBA00022989"/>
    </source>
</evidence>
<comment type="function">
    <text evidence="13">Component of the F(0) channel, it forms part of the peripheral stalk, linking F(1) to F(0).</text>
</comment>
<dbReference type="GO" id="GO:0005886">
    <property type="term" value="C:plasma membrane"/>
    <property type="evidence" value="ECO:0007669"/>
    <property type="project" value="UniProtKB-SubCell"/>
</dbReference>
<dbReference type="InterPro" id="IPR002146">
    <property type="entry name" value="ATP_synth_b/b'su_bac/chlpt"/>
</dbReference>
<keyword evidence="10 13" id="KW-0066">ATP synthesis</keyword>
<organism evidence="15 16">
    <name type="scientific">Mycoplasma leachii 06049</name>
    <dbReference type="NCBI Taxonomy" id="1188244"/>
    <lineage>
        <taxon>Bacteria</taxon>
        <taxon>Bacillati</taxon>
        <taxon>Mycoplasmatota</taxon>
        <taxon>Mollicutes</taxon>
        <taxon>Mycoplasmataceae</taxon>
        <taxon>Mycoplasma</taxon>
    </lineage>
</organism>
<comment type="function">
    <text evidence="11 13">F(1)F(0) ATP synthase produces ATP from ADP in the presence of a proton or sodium gradient. F-type ATPases consist of two structural domains, F(1) containing the extramembraneous catalytic core and F(0) containing the membrane proton channel, linked together by a central stalk and a peripheral stalk. During catalysis, ATP synthesis in the catalytic domain of F(1) is coupled via a rotary mechanism of the central stalk subunits to proton translocation.</text>
</comment>
<evidence type="ECO:0000313" key="15">
    <source>
        <dbReference type="EMBL" id="PTD31019.1"/>
    </source>
</evidence>
<dbReference type="Proteomes" id="UP000241093">
    <property type="component" value="Unassembled WGS sequence"/>
</dbReference>
<accession>A0A2T4I950</accession>
<dbReference type="GO" id="GO:0046961">
    <property type="term" value="F:proton-transporting ATPase activity, rotational mechanism"/>
    <property type="evidence" value="ECO:0007669"/>
    <property type="project" value="TreeGrafter"/>
</dbReference>
<dbReference type="EMBL" id="LAUU01000010">
    <property type="protein sequence ID" value="PTD31019.1"/>
    <property type="molecule type" value="Genomic_DNA"/>
</dbReference>
<dbReference type="HAMAP" id="MF_01398">
    <property type="entry name" value="ATP_synth_b_bprime"/>
    <property type="match status" value="1"/>
</dbReference>
<evidence type="ECO:0000256" key="1">
    <source>
        <dbReference type="ARBA" id="ARBA00005513"/>
    </source>
</evidence>